<evidence type="ECO:0000313" key="3">
    <source>
        <dbReference type="Proteomes" id="UP000185426"/>
    </source>
</evidence>
<name>A0A1L6ZP78_BACIA</name>
<feature type="transmembrane region" description="Helical" evidence="1">
    <location>
        <begin position="37"/>
        <end position="66"/>
    </location>
</feature>
<keyword evidence="1" id="KW-0812">Transmembrane</keyword>
<reference evidence="2 3" key="1">
    <citation type="submission" date="2016-05" db="EMBL/GenBank/DDBJ databases">
        <title>Complete Genome and Methylome Analysis of Psychrotrophic Bacterial Isolates from Antarctic Lake Untersee.</title>
        <authorList>
            <person name="Fomenkov A."/>
            <person name="Akimov V.N."/>
            <person name="Vasilyeva L.V."/>
            <person name="Andersen D."/>
            <person name="Vincze T."/>
            <person name="Roberts R.J."/>
        </authorList>
    </citation>
    <scope>NUCLEOTIDE SEQUENCE [LARGE SCALE GENOMIC DNA]</scope>
    <source>
        <strain evidence="2 3">U14-5</strain>
        <plasmid evidence="2 3">unnamed1</plasmid>
    </source>
</reference>
<evidence type="ECO:0008006" key="4">
    <source>
        <dbReference type="Google" id="ProtNLM"/>
    </source>
</evidence>
<gene>
    <name evidence="2" type="ORF">BSA145_20860</name>
</gene>
<accession>A0A1L6ZP78</accession>
<evidence type="ECO:0000313" key="2">
    <source>
        <dbReference type="EMBL" id="APT48318.1"/>
    </source>
</evidence>
<dbReference type="Proteomes" id="UP000185426">
    <property type="component" value="Plasmid unnamed1"/>
</dbReference>
<keyword evidence="1" id="KW-0472">Membrane</keyword>
<dbReference type="RefSeq" id="WP_075623745.1">
    <property type="nucleotide sequence ID" value="NZ_CP015608.1"/>
</dbReference>
<feature type="transmembrane region" description="Helical" evidence="1">
    <location>
        <begin position="236"/>
        <end position="258"/>
    </location>
</feature>
<feature type="transmembrane region" description="Helical" evidence="1">
    <location>
        <begin position="204"/>
        <end position="224"/>
    </location>
</feature>
<protein>
    <recommendedName>
        <fullName evidence="4">Type II secretion system protein GspF domain-containing protein</fullName>
    </recommendedName>
</protein>
<keyword evidence="1" id="KW-1133">Transmembrane helix</keyword>
<proteinExistence type="predicted"/>
<dbReference type="EMBL" id="CP015608">
    <property type="protein sequence ID" value="APT48318.1"/>
    <property type="molecule type" value="Genomic_DNA"/>
</dbReference>
<sequence length="269" mass="31192">MALKKKRYTLDELNAFKSAYGKPLERKELLISILKPFIIGFTLTYLIFYYWIVALLVGIVCAIYGYRVIMPVSLKRVYEGNAFTQKNLFVNGMTQLLTNPDRTINEALQTVVQRTEGEFQKDIYDLITTLTGQDNEKVREAFDLFAKKYKDDVIFEMFVEQLTTTAIEGRTNIKTLKNINTLHNELKGKRNGFLQEKKKHEINYTLMIVIIIGLILTISFSFGWDTYVEAYAHSKFGWITSGLFLFVNAIFFNSFMTYQADDAVMEVKF</sequence>
<dbReference type="AlphaFoldDB" id="A0A1L6ZP78"/>
<organism evidence="2 3">
    <name type="scientific">Bacillus safensis</name>
    <dbReference type="NCBI Taxonomy" id="561879"/>
    <lineage>
        <taxon>Bacteria</taxon>
        <taxon>Bacillati</taxon>
        <taxon>Bacillota</taxon>
        <taxon>Bacilli</taxon>
        <taxon>Bacillales</taxon>
        <taxon>Bacillaceae</taxon>
        <taxon>Bacillus</taxon>
    </lineage>
</organism>
<keyword evidence="2" id="KW-0614">Plasmid</keyword>
<geneLocation type="plasmid" evidence="2 3">
    <name>unnamed1</name>
</geneLocation>
<evidence type="ECO:0000256" key="1">
    <source>
        <dbReference type="SAM" id="Phobius"/>
    </source>
</evidence>